<dbReference type="PROSITE" id="PS51918">
    <property type="entry name" value="RADICAL_SAM"/>
    <property type="match status" value="1"/>
</dbReference>
<dbReference type="RefSeq" id="WP_234385459.1">
    <property type="nucleotide sequence ID" value="NZ_BCMM01000001.1"/>
</dbReference>
<evidence type="ECO:0000256" key="1">
    <source>
        <dbReference type="ARBA" id="ARBA00022691"/>
    </source>
</evidence>
<dbReference type="PANTHER" id="PTHR11228">
    <property type="entry name" value="RADICAL SAM DOMAIN PROTEIN"/>
    <property type="match status" value="1"/>
</dbReference>
<evidence type="ECO:0000256" key="3">
    <source>
        <dbReference type="ARBA" id="ARBA00023004"/>
    </source>
</evidence>
<reference evidence="7" key="1">
    <citation type="submission" date="2015-11" db="EMBL/GenBank/DDBJ databases">
        <authorList>
            <consortium name="Cross-ministerial Strategic Innovation Promotion Program (SIP) consortium"/>
            <person name="Tomihama T."/>
            <person name="Ikenaga M."/>
            <person name="Sakai M."/>
            <person name="Okubo T."/>
            <person name="Ikeda S."/>
        </authorList>
    </citation>
    <scope>NUCLEOTIDE SEQUENCE [LARGE SCALE GENOMIC DNA]</scope>
    <source>
        <strain evidence="7">S58</strain>
    </source>
</reference>
<accession>A0A100JI76</accession>
<keyword evidence="2" id="KW-0479">Metal-binding</keyword>
<dbReference type="GO" id="GO:0003824">
    <property type="term" value="F:catalytic activity"/>
    <property type="evidence" value="ECO:0007669"/>
    <property type="project" value="InterPro"/>
</dbReference>
<dbReference type="SUPFAM" id="SSF102114">
    <property type="entry name" value="Radical SAM enzymes"/>
    <property type="match status" value="1"/>
</dbReference>
<evidence type="ECO:0000313" key="6">
    <source>
        <dbReference type="EMBL" id="GAQ60026.1"/>
    </source>
</evidence>
<name>A0A100JI76_STRSC</name>
<evidence type="ECO:0000256" key="4">
    <source>
        <dbReference type="ARBA" id="ARBA00023014"/>
    </source>
</evidence>
<dbReference type="PANTHER" id="PTHR11228:SF7">
    <property type="entry name" value="PQQA PEPTIDE CYCLASE"/>
    <property type="match status" value="1"/>
</dbReference>
<dbReference type="EMBL" id="BCMM01000001">
    <property type="protein sequence ID" value="GAQ60026.1"/>
    <property type="molecule type" value="Genomic_DNA"/>
</dbReference>
<protein>
    <submittedName>
        <fullName evidence="6">Molybdenum cofactor biosynthesis protein A</fullName>
    </submittedName>
</protein>
<evidence type="ECO:0000256" key="2">
    <source>
        <dbReference type="ARBA" id="ARBA00022723"/>
    </source>
</evidence>
<dbReference type="GO" id="GO:0046872">
    <property type="term" value="F:metal ion binding"/>
    <property type="evidence" value="ECO:0007669"/>
    <property type="project" value="UniProtKB-KW"/>
</dbReference>
<dbReference type="InterPro" id="IPR050377">
    <property type="entry name" value="Radical_SAM_PqqE_MftC-like"/>
</dbReference>
<dbReference type="SFLD" id="SFLDS00029">
    <property type="entry name" value="Radical_SAM"/>
    <property type="match status" value="1"/>
</dbReference>
<dbReference type="AlphaFoldDB" id="A0A100JI76"/>
<feature type="domain" description="Radical SAM core" evidence="5">
    <location>
        <begin position="236"/>
        <end position="471"/>
    </location>
</feature>
<dbReference type="Proteomes" id="UP000067448">
    <property type="component" value="Unassembled WGS sequence"/>
</dbReference>
<keyword evidence="3" id="KW-0408">Iron</keyword>
<reference evidence="6 7" key="2">
    <citation type="journal article" date="2016" name="Genome Announc.">
        <title>Draft Genome Sequences of Streptomyces scabiei S58, Streptomyces turgidiscabies T45, and Streptomyces acidiscabies a10, the Pathogens of Potato Common Scab, Isolated in Japan.</title>
        <authorList>
            <person name="Tomihama T."/>
            <person name="Nishi Y."/>
            <person name="Sakai M."/>
            <person name="Ikenaga M."/>
            <person name="Okubo T."/>
            <person name="Ikeda S."/>
        </authorList>
    </citation>
    <scope>NUCLEOTIDE SEQUENCE [LARGE SCALE GENOMIC DNA]</scope>
    <source>
        <strain evidence="6 7">S58</strain>
    </source>
</reference>
<dbReference type="Pfam" id="PF04055">
    <property type="entry name" value="Radical_SAM"/>
    <property type="match status" value="1"/>
</dbReference>
<keyword evidence="4" id="KW-0411">Iron-sulfur</keyword>
<dbReference type="Gene3D" id="3.20.20.70">
    <property type="entry name" value="Aldolase class I"/>
    <property type="match status" value="1"/>
</dbReference>
<organism evidence="6 7">
    <name type="scientific">Streptomyces scabiei</name>
    <dbReference type="NCBI Taxonomy" id="1930"/>
    <lineage>
        <taxon>Bacteria</taxon>
        <taxon>Bacillati</taxon>
        <taxon>Actinomycetota</taxon>
        <taxon>Actinomycetes</taxon>
        <taxon>Kitasatosporales</taxon>
        <taxon>Streptomycetaceae</taxon>
        <taxon>Streptomyces</taxon>
    </lineage>
</organism>
<gene>
    <name evidence="6" type="ORF">SsS58_00365</name>
</gene>
<dbReference type="GO" id="GO:0051536">
    <property type="term" value="F:iron-sulfur cluster binding"/>
    <property type="evidence" value="ECO:0007669"/>
    <property type="project" value="UniProtKB-KW"/>
</dbReference>
<dbReference type="InterPro" id="IPR007197">
    <property type="entry name" value="rSAM"/>
</dbReference>
<dbReference type="InterPro" id="IPR013785">
    <property type="entry name" value="Aldolase_TIM"/>
</dbReference>
<sequence>MDAALWAELGFPPHRTRLPALGGLPAGMERDDPLPPHPWYPFRPSRDAFRYTLARTPVVREPWLRAIYDRGCRYARNKAPVVRCPFMHDDGMNHNDQRFHVIVLSNFAKGFDKYAYAYGKAGIPESTHPDRFHLLTRAELGIGVGKAGRLLDRLAIPGDRLLVLETIVDPDELVPNASTGLGMELRRPRIRLSALYELDELGQEGDDFTLRPTTVEDAMAASLRLHPSVRRRYADSRPRSVSLLPVASACQARCSFCFSSASISSDQPPARVPWDAVAHWLERARAAGAERAVITGGGEPTLIPFDQQLRLVSACSAAFQKVVLITNAHTLAKGEHADRAERLAALSTAGLSVLAVSRHHQDDAVNERLMMLRTPVNSVVDTWRVDRDRWPGLRTRLICVLQRGGVADAAGIAAYLSWAAALGVEEICFKELYVSTSTESLYFDRAANVWSREHQVSLSLVTRFAELHGFALASRLPWGSPVYDGTWDGRPIRIAAYTEPSLLWERANGIARSWNVMADGRCYASLEDRASEIVTEGATA</sequence>
<reference evidence="7" key="3">
    <citation type="submission" date="2016-02" db="EMBL/GenBank/DDBJ databases">
        <title>Draft genome of pathogenic Streptomyces sp. in Japan.</title>
        <authorList>
            <person name="Tomihama T."/>
            <person name="Ikenaga M."/>
            <person name="Sakai M."/>
            <person name="Okubo T."/>
            <person name="Ikeda S."/>
        </authorList>
    </citation>
    <scope>NUCLEOTIDE SEQUENCE [LARGE SCALE GENOMIC DNA]</scope>
    <source>
        <strain evidence="7">S58</strain>
    </source>
</reference>
<dbReference type="InterPro" id="IPR058240">
    <property type="entry name" value="rSAM_sf"/>
</dbReference>
<keyword evidence="1" id="KW-0949">S-adenosyl-L-methionine</keyword>
<evidence type="ECO:0000259" key="5">
    <source>
        <dbReference type="PROSITE" id="PS51918"/>
    </source>
</evidence>
<comment type="caution">
    <text evidence="6">The sequence shown here is derived from an EMBL/GenBank/DDBJ whole genome shotgun (WGS) entry which is preliminary data.</text>
</comment>
<evidence type="ECO:0000313" key="7">
    <source>
        <dbReference type="Proteomes" id="UP000067448"/>
    </source>
</evidence>
<proteinExistence type="predicted"/>
<dbReference type="CDD" id="cd01335">
    <property type="entry name" value="Radical_SAM"/>
    <property type="match status" value="1"/>
</dbReference>